<dbReference type="Pfam" id="PF02687">
    <property type="entry name" value="FtsX"/>
    <property type="match status" value="1"/>
</dbReference>
<keyword evidence="6" id="KW-0813">Transport</keyword>
<evidence type="ECO:0000256" key="6">
    <source>
        <dbReference type="PIRNR" id="PIRNR018968"/>
    </source>
</evidence>
<feature type="transmembrane region" description="Helical" evidence="6">
    <location>
        <begin position="21"/>
        <end position="41"/>
    </location>
</feature>
<keyword evidence="4 6" id="KW-1133">Transmembrane helix</keyword>
<feature type="transmembrane region" description="Helical" evidence="6">
    <location>
        <begin position="201"/>
        <end position="219"/>
    </location>
</feature>
<comment type="caution">
    <text evidence="8">The sequence shown here is derived from an EMBL/GenBank/DDBJ whole genome shotgun (WGS) entry which is preliminary data.</text>
</comment>
<feature type="transmembrane region" description="Helical" evidence="6">
    <location>
        <begin position="645"/>
        <end position="667"/>
    </location>
</feature>
<name>A0ABX2H347_9FIRM</name>
<feature type="domain" description="ABC3 transporter permease C-terminal" evidence="7">
    <location>
        <begin position="64"/>
        <end position="183"/>
    </location>
</feature>
<dbReference type="EMBL" id="JAAITS010000006">
    <property type="protein sequence ID" value="NSG84484.1"/>
    <property type="molecule type" value="Genomic_DNA"/>
</dbReference>
<evidence type="ECO:0000256" key="1">
    <source>
        <dbReference type="ARBA" id="ARBA00004651"/>
    </source>
</evidence>
<keyword evidence="3 6" id="KW-0812">Transmembrane</keyword>
<evidence type="ECO:0000256" key="3">
    <source>
        <dbReference type="ARBA" id="ARBA00022692"/>
    </source>
</evidence>
<dbReference type="PANTHER" id="PTHR46795:SF3">
    <property type="entry name" value="ABC TRANSPORTER PERMEASE"/>
    <property type="match status" value="1"/>
</dbReference>
<protein>
    <submittedName>
        <fullName evidence="8">ABC transporter permease</fullName>
    </submittedName>
</protein>
<dbReference type="InterPro" id="IPR052536">
    <property type="entry name" value="ABC-4_Integral_Memb_Prot"/>
</dbReference>
<organism evidence="8 9">
    <name type="scientific">Blautia faecis</name>
    <dbReference type="NCBI Taxonomy" id="871665"/>
    <lineage>
        <taxon>Bacteria</taxon>
        <taxon>Bacillati</taxon>
        <taxon>Bacillota</taxon>
        <taxon>Clostridia</taxon>
        <taxon>Lachnospirales</taxon>
        <taxon>Lachnospiraceae</taxon>
        <taxon>Blautia</taxon>
    </lineage>
</organism>
<dbReference type="Proteomes" id="UP001644719">
    <property type="component" value="Unassembled WGS sequence"/>
</dbReference>
<evidence type="ECO:0000259" key="7">
    <source>
        <dbReference type="Pfam" id="PF02687"/>
    </source>
</evidence>
<evidence type="ECO:0000313" key="8">
    <source>
        <dbReference type="EMBL" id="NSG84484.1"/>
    </source>
</evidence>
<gene>
    <name evidence="8" type="ORF">G5B17_03315</name>
</gene>
<feature type="transmembrane region" description="Helical" evidence="6">
    <location>
        <begin position="56"/>
        <end position="77"/>
    </location>
</feature>
<dbReference type="InterPro" id="IPR003838">
    <property type="entry name" value="ABC3_permease_C"/>
</dbReference>
<evidence type="ECO:0000256" key="5">
    <source>
        <dbReference type="ARBA" id="ARBA00023136"/>
    </source>
</evidence>
<keyword evidence="9" id="KW-1185">Reference proteome</keyword>
<feature type="transmembrane region" description="Helical" evidence="6">
    <location>
        <begin position="603"/>
        <end position="625"/>
    </location>
</feature>
<feature type="transmembrane region" description="Helical" evidence="6">
    <location>
        <begin position="112"/>
        <end position="135"/>
    </location>
</feature>
<dbReference type="PIRSF" id="PIRSF018968">
    <property type="entry name" value="ABC_permease_BceB"/>
    <property type="match status" value="1"/>
</dbReference>
<accession>A0ABX2H347</accession>
<comment type="similarity">
    <text evidence="6">Belongs to the ABC-4 integral membrane protein family.</text>
</comment>
<proteinExistence type="inferred from homology"/>
<dbReference type="RefSeq" id="WP_148461115.1">
    <property type="nucleotide sequence ID" value="NZ_JAAIPU010000007.1"/>
</dbReference>
<evidence type="ECO:0000256" key="4">
    <source>
        <dbReference type="ARBA" id="ARBA00022989"/>
    </source>
</evidence>
<evidence type="ECO:0000313" key="9">
    <source>
        <dbReference type="Proteomes" id="UP001644719"/>
    </source>
</evidence>
<keyword evidence="5 6" id="KW-0472">Membrane</keyword>
<dbReference type="PANTHER" id="PTHR46795">
    <property type="entry name" value="ABC TRANSPORTER PERMEASE-RELATED-RELATED"/>
    <property type="match status" value="1"/>
</dbReference>
<dbReference type="InterPro" id="IPR027022">
    <property type="entry name" value="ABC_permease_BceB-typ"/>
</dbReference>
<feature type="transmembrane region" description="Helical" evidence="6">
    <location>
        <begin position="155"/>
        <end position="175"/>
    </location>
</feature>
<reference evidence="8 9" key="1">
    <citation type="journal article" date="2020" name="Cell Host Microbe">
        <title>Functional and Genomic Variation between Human-Derived Isolates of Lachnospiraceae Reveals Inter- and Intra-Species Diversity.</title>
        <authorList>
            <person name="Sorbara M.T."/>
            <person name="Littmann E.R."/>
            <person name="Fontana E."/>
            <person name="Moody T.U."/>
            <person name="Kohout C.E."/>
            <person name="Gjonbalaj M."/>
            <person name="Eaton V."/>
            <person name="Seok R."/>
            <person name="Leiner I.M."/>
            <person name="Pamer E.G."/>
        </authorList>
    </citation>
    <scope>NUCLEOTIDE SEQUENCE [LARGE SCALE GENOMIC DNA]</scope>
    <source>
        <strain evidence="8 9">MSK.17.74</strain>
    </source>
</reference>
<feature type="transmembrane region" description="Helical" evidence="6">
    <location>
        <begin position="541"/>
        <end position="569"/>
    </location>
</feature>
<comment type="subcellular location">
    <subcellularLocation>
        <location evidence="1 6">Cell membrane</location>
        <topology evidence="1 6">Multi-pass membrane protein</topology>
    </subcellularLocation>
</comment>
<keyword evidence="2 6" id="KW-1003">Cell membrane</keyword>
<sequence length="673" mass="75440">MRKGFFARLAVVNIRKNKQIYVPYILACLFNVAMLYMMLFINHNAGMKTIRHSGDVLMITTMGVGVIVIFSFIFLLYSNSFLMKRRQKELGLYNILGLEKKHISRVMMLENLFSALISFVGGILVGILGSKLALLLLLKLIKVPASFGFEVSVPAIRICLEVFGAIFVLILLVNIRKVYKTNPIQLLQAQNAGEKEPKAKWLMAVAGFICLFIGYYIAITTESPLSALALFFVAVVLVMAGTYLLFTAGSIVVLKVLRWNKKFYYKTKNFTAVSGMLYRMKQNAVGLASICILSTGVLLMISSTVCLNSGLDDIMNKRCPADVNVLYRGNSYEDLEKMREKLLGKIENQVSYEKINTEIAFSSTLVGSEDGSWKFANVDGSSLMAMPASLETLTVVPQEEYARVTGEEISLAPGEVLAYHNGKTDGETLEIHNKVYQVKEWLKNYQYVGDNFSSMDSLKLVVNDEDFFALFLQQEEVYQSAMSLMELETDVYLSGSEEEKYASAIKVSDLASELLDSEKAAGTIEVGMNYSTIKQELYNSFYSMFGGILFLGIFLGLLFLMGAAMIIYYKQVSEGYEDKERFEIMQKVGMTHKEVKSSIHRQILMVFFLPLGMAALHIAMAFPMVKRLLALFSMTNSGLFARCTVVTLLVFALVYGVIYGLTAKVYYKIVERK</sequence>
<evidence type="ECO:0000256" key="2">
    <source>
        <dbReference type="ARBA" id="ARBA00022475"/>
    </source>
</evidence>
<feature type="transmembrane region" description="Helical" evidence="6">
    <location>
        <begin position="225"/>
        <end position="254"/>
    </location>
</feature>
<feature type="transmembrane region" description="Helical" evidence="6">
    <location>
        <begin position="284"/>
        <end position="305"/>
    </location>
</feature>